<keyword evidence="2" id="KW-1185">Reference proteome</keyword>
<gene>
    <name evidence="1" type="primary">gb08339</name>
    <name evidence="1" type="ORF">PR202_gb08339</name>
</gene>
<sequence length="53" mass="5876">MVAVMLAQEHARRVRAGEAPRRIVVFLAPTVHLVHQVRPLCLPEWQCGGGDGF</sequence>
<evidence type="ECO:0000313" key="1">
    <source>
        <dbReference type="EMBL" id="GJN20905.1"/>
    </source>
</evidence>
<dbReference type="EMBL" id="BQKI01000075">
    <property type="protein sequence ID" value="GJN20905.1"/>
    <property type="molecule type" value="Genomic_DNA"/>
</dbReference>
<name>A0AAV5EF99_ELECO</name>
<reference evidence="1" key="2">
    <citation type="submission" date="2021-12" db="EMBL/GenBank/DDBJ databases">
        <title>Resequencing data analysis of finger millet.</title>
        <authorList>
            <person name="Hatakeyama M."/>
            <person name="Aluri S."/>
            <person name="Balachadran M.T."/>
            <person name="Sivarajan S.R."/>
            <person name="Poveda L."/>
            <person name="Shimizu-Inatsugi R."/>
            <person name="Schlapbach R."/>
            <person name="Sreeman S.M."/>
            <person name="Shimizu K.K."/>
        </authorList>
    </citation>
    <scope>NUCLEOTIDE SEQUENCE</scope>
</reference>
<protein>
    <submittedName>
        <fullName evidence="1">Uncharacterized protein</fullName>
    </submittedName>
</protein>
<dbReference type="AlphaFoldDB" id="A0AAV5EF99"/>
<dbReference type="Gene3D" id="3.40.50.300">
    <property type="entry name" value="P-loop containing nucleotide triphosphate hydrolases"/>
    <property type="match status" value="1"/>
</dbReference>
<dbReference type="Proteomes" id="UP001054889">
    <property type="component" value="Unassembled WGS sequence"/>
</dbReference>
<comment type="caution">
    <text evidence="1">The sequence shown here is derived from an EMBL/GenBank/DDBJ whole genome shotgun (WGS) entry which is preliminary data.</text>
</comment>
<dbReference type="InterPro" id="IPR027417">
    <property type="entry name" value="P-loop_NTPase"/>
</dbReference>
<reference evidence="1" key="1">
    <citation type="journal article" date="2018" name="DNA Res.">
        <title>Multiple hybrid de novo genome assembly of finger millet, an orphan allotetraploid crop.</title>
        <authorList>
            <person name="Hatakeyama M."/>
            <person name="Aluri S."/>
            <person name="Balachadran M.T."/>
            <person name="Sivarajan S.R."/>
            <person name="Patrignani A."/>
            <person name="Gruter S."/>
            <person name="Poveda L."/>
            <person name="Shimizu-Inatsugi R."/>
            <person name="Baeten J."/>
            <person name="Francoijs K.J."/>
            <person name="Nataraja K.N."/>
            <person name="Reddy Y.A.N."/>
            <person name="Phadnis S."/>
            <person name="Ravikumar R.L."/>
            <person name="Schlapbach R."/>
            <person name="Sreeman S.M."/>
            <person name="Shimizu K.K."/>
        </authorList>
    </citation>
    <scope>NUCLEOTIDE SEQUENCE</scope>
</reference>
<organism evidence="1 2">
    <name type="scientific">Eleusine coracana subsp. coracana</name>
    <dbReference type="NCBI Taxonomy" id="191504"/>
    <lineage>
        <taxon>Eukaryota</taxon>
        <taxon>Viridiplantae</taxon>
        <taxon>Streptophyta</taxon>
        <taxon>Embryophyta</taxon>
        <taxon>Tracheophyta</taxon>
        <taxon>Spermatophyta</taxon>
        <taxon>Magnoliopsida</taxon>
        <taxon>Liliopsida</taxon>
        <taxon>Poales</taxon>
        <taxon>Poaceae</taxon>
        <taxon>PACMAD clade</taxon>
        <taxon>Chloridoideae</taxon>
        <taxon>Cynodonteae</taxon>
        <taxon>Eleusininae</taxon>
        <taxon>Eleusine</taxon>
    </lineage>
</organism>
<accession>A0AAV5EF99</accession>
<evidence type="ECO:0000313" key="2">
    <source>
        <dbReference type="Proteomes" id="UP001054889"/>
    </source>
</evidence>
<proteinExistence type="predicted"/>